<dbReference type="GO" id="GO:0004820">
    <property type="term" value="F:glycine-tRNA ligase activity"/>
    <property type="evidence" value="ECO:0007669"/>
    <property type="project" value="UniProtKB-EC"/>
</dbReference>
<comment type="caution">
    <text evidence="10">The sequence shown here is derived from an EMBL/GenBank/DDBJ whole genome shotgun (WGS) entry which is preliminary data.</text>
</comment>
<evidence type="ECO:0000256" key="4">
    <source>
        <dbReference type="ARBA" id="ARBA00022741"/>
    </source>
</evidence>
<dbReference type="HAMAP" id="MF_00253_B">
    <property type="entry name" value="Gly_tRNA_synth_B"/>
    <property type="match status" value="1"/>
</dbReference>
<dbReference type="Pfam" id="PF00587">
    <property type="entry name" value="tRNA-synt_2b"/>
    <property type="match status" value="1"/>
</dbReference>
<dbReference type="Pfam" id="PF03129">
    <property type="entry name" value="HGTP_anticodon"/>
    <property type="match status" value="1"/>
</dbReference>
<evidence type="ECO:0000259" key="9">
    <source>
        <dbReference type="PROSITE" id="PS50862"/>
    </source>
</evidence>
<keyword evidence="2 8" id="KW-0963">Cytoplasm</keyword>
<evidence type="ECO:0000313" key="10">
    <source>
        <dbReference type="EMBL" id="NOV99037.1"/>
    </source>
</evidence>
<feature type="binding site" evidence="8">
    <location>
        <begin position="206"/>
        <end position="211"/>
    </location>
    <ligand>
        <name>ATP</name>
        <dbReference type="ChEBI" id="CHEBI:30616"/>
    </ligand>
</feature>
<feature type="domain" description="Aminoacyl-transfer RNA synthetases class-II family profile" evidence="9">
    <location>
        <begin position="10"/>
        <end position="366"/>
    </location>
</feature>
<dbReference type="RefSeq" id="WP_171785219.1">
    <property type="nucleotide sequence ID" value="NZ_BAAAML010000011.1"/>
</dbReference>
<feature type="binding site" evidence="8">
    <location>
        <begin position="327"/>
        <end position="330"/>
    </location>
    <ligand>
        <name>ATP</name>
        <dbReference type="ChEBI" id="CHEBI:30616"/>
    </ligand>
</feature>
<dbReference type="InterPro" id="IPR002314">
    <property type="entry name" value="aa-tRNA-synt_IIb"/>
</dbReference>
<evidence type="ECO:0000256" key="8">
    <source>
        <dbReference type="HAMAP-Rule" id="MF_00253"/>
    </source>
</evidence>
<feature type="binding site" evidence="8">
    <location>
        <begin position="283"/>
        <end position="284"/>
    </location>
    <ligand>
        <name>ATP</name>
        <dbReference type="ChEBI" id="CHEBI:30616"/>
    </ligand>
</feature>
<evidence type="ECO:0000256" key="6">
    <source>
        <dbReference type="ARBA" id="ARBA00022917"/>
    </source>
</evidence>
<feature type="binding site" evidence="8">
    <location>
        <position position="101"/>
    </location>
    <ligand>
        <name>substrate</name>
    </ligand>
</feature>
<gene>
    <name evidence="8" type="primary">glyQS</name>
    <name evidence="10" type="ORF">HDG69_003639</name>
</gene>
<dbReference type="InterPro" id="IPR045864">
    <property type="entry name" value="aa-tRNA-synth_II/BPL/LPL"/>
</dbReference>
<keyword evidence="11" id="KW-1185">Reference proteome</keyword>
<accession>A0ABX2A839</accession>
<feature type="binding site" evidence="8">
    <location>
        <begin position="323"/>
        <end position="327"/>
    </location>
    <ligand>
        <name>substrate</name>
    </ligand>
</feature>
<evidence type="ECO:0000256" key="3">
    <source>
        <dbReference type="ARBA" id="ARBA00022598"/>
    </source>
</evidence>
<feature type="binding site" evidence="8">
    <location>
        <position position="164"/>
    </location>
    <ligand>
        <name>substrate</name>
    </ligand>
</feature>
<dbReference type="InterPro" id="IPR002315">
    <property type="entry name" value="tRNA-synt_gly"/>
</dbReference>
<dbReference type="InterPro" id="IPR006195">
    <property type="entry name" value="aa-tRNA-synth_II"/>
</dbReference>
<dbReference type="PROSITE" id="PS50862">
    <property type="entry name" value="AA_TRNA_LIGASE_II"/>
    <property type="match status" value="1"/>
</dbReference>
<dbReference type="InterPro" id="IPR027031">
    <property type="entry name" value="Gly-tRNA_synthase/POLG2"/>
</dbReference>
<organism evidence="10 11">
    <name type="scientific">Isoptericola halotolerans</name>
    <dbReference type="NCBI Taxonomy" id="300560"/>
    <lineage>
        <taxon>Bacteria</taxon>
        <taxon>Bacillati</taxon>
        <taxon>Actinomycetota</taxon>
        <taxon>Actinomycetes</taxon>
        <taxon>Micrococcales</taxon>
        <taxon>Promicromonosporaceae</taxon>
        <taxon>Isoptericola</taxon>
    </lineage>
</organism>
<dbReference type="Gene3D" id="3.30.930.10">
    <property type="entry name" value="Bira Bifunctional Protein, Domain 2"/>
    <property type="match status" value="1"/>
</dbReference>
<dbReference type="InterPro" id="IPR033731">
    <property type="entry name" value="GlyRS-like_core"/>
</dbReference>
<dbReference type="SUPFAM" id="SSF55681">
    <property type="entry name" value="Class II aaRS and biotin synthetases"/>
    <property type="match status" value="1"/>
</dbReference>
<comment type="subcellular location">
    <subcellularLocation>
        <location evidence="8">Cytoplasm</location>
    </subcellularLocation>
</comment>
<dbReference type="PANTHER" id="PTHR10745">
    <property type="entry name" value="GLYCYL-TRNA SYNTHETASE/DNA POLYMERASE SUBUNIT GAMMA-2"/>
    <property type="match status" value="1"/>
</dbReference>
<dbReference type="PANTHER" id="PTHR10745:SF8">
    <property type="entry name" value="DNA POLYMERASE SUBUNIT GAMMA-2, MITOCHONDRIAL"/>
    <property type="match status" value="1"/>
</dbReference>
<protein>
    <recommendedName>
        <fullName evidence="8">Glycine--tRNA ligase</fullName>
        <ecNumber evidence="8">6.1.1.14</ecNumber>
    </recommendedName>
    <alternativeName>
        <fullName evidence="8">Glycyl-tRNA synthetase</fullName>
        <shortName evidence="8">GlyRS</shortName>
    </alternativeName>
</protein>
<keyword evidence="4 8" id="KW-0547">Nucleotide-binding</keyword>
<dbReference type="CDD" id="cd00858">
    <property type="entry name" value="GlyRS_anticodon"/>
    <property type="match status" value="1"/>
</dbReference>
<dbReference type="EC" id="6.1.1.14" evidence="8"/>
<feature type="binding site" evidence="8">
    <location>
        <begin position="211"/>
        <end position="215"/>
    </location>
    <ligand>
        <name>substrate</name>
    </ligand>
</feature>
<keyword evidence="6 8" id="KW-0648">Protein biosynthesis</keyword>
<dbReference type="InterPro" id="IPR036621">
    <property type="entry name" value="Anticodon-bd_dom_sf"/>
</dbReference>
<sequence>MAASATAQLDAVVSLAKRRGFVFQSGEIYGGSRSAWDYGPLGTELKENIKRQWWRAMTRRPDIVGLDSSIILPPQVWHASGHVEVFTDPLVESLHTHKRYRADHLIEAYEAKHGHPPANGLADVRDPETGQPGAWTEPRNFSGLMKTFLGAVDDDSGLHYLRPETAQGIFVNFANVAAAARKKPPFGIAQIGKSFRNEITPGNFIFRTREFEQMEMEFFVEPGTDAEWHQYWIDARMAWYTGLGIAPENLRVYEHPADKLSHYSTRTVDIEYRFGFVGGEWGELEGIANRTDFDLKTHSEHSGKDLQYRDPVTNEKYYPYVIEPAAGLTRSLMAFLVEAYAEDEAPNTKGGVDKRTVLRLDKRLAPVKAAVLPLSKSADLLPTAEKLAAELSEHWNIDHDVTQAIGKRYRRQDEIGTPYCVTVDFDTLEDQAVTIRDRDTMAQERVALDQVAGYLAQRMPGV</sequence>
<dbReference type="Proteomes" id="UP000757540">
    <property type="component" value="Unassembled WGS sequence"/>
</dbReference>
<comment type="subunit">
    <text evidence="8">Homodimer.</text>
</comment>
<dbReference type="EMBL" id="JABEZU010000005">
    <property type="protein sequence ID" value="NOV99037.1"/>
    <property type="molecule type" value="Genomic_DNA"/>
</dbReference>
<evidence type="ECO:0000256" key="1">
    <source>
        <dbReference type="ARBA" id="ARBA00008226"/>
    </source>
</evidence>
<evidence type="ECO:0000313" key="11">
    <source>
        <dbReference type="Proteomes" id="UP000757540"/>
    </source>
</evidence>
<dbReference type="NCBIfam" id="NF003211">
    <property type="entry name" value="PRK04173.1"/>
    <property type="match status" value="1"/>
</dbReference>
<evidence type="ECO:0000256" key="7">
    <source>
        <dbReference type="ARBA" id="ARBA00023146"/>
    </source>
</evidence>
<dbReference type="Gene3D" id="3.40.50.800">
    <property type="entry name" value="Anticodon-binding domain"/>
    <property type="match status" value="1"/>
</dbReference>
<evidence type="ECO:0000256" key="2">
    <source>
        <dbReference type="ARBA" id="ARBA00022490"/>
    </source>
</evidence>
<dbReference type="InterPro" id="IPR022961">
    <property type="entry name" value="Gly_tRNA_ligase_bac"/>
</dbReference>
<dbReference type="PRINTS" id="PR01043">
    <property type="entry name" value="TRNASYNTHGLY"/>
</dbReference>
<dbReference type="InterPro" id="IPR004154">
    <property type="entry name" value="Anticodon-bd"/>
</dbReference>
<dbReference type="NCBIfam" id="TIGR00389">
    <property type="entry name" value="glyS_dimeric"/>
    <property type="match status" value="1"/>
</dbReference>
<name>A0ABX2A839_9MICO</name>
<keyword evidence="3 8" id="KW-0436">Ligase</keyword>
<keyword evidence="7 8" id="KW-0030">Aminoacyl-tRNA synthetase</keyword>
<feature type="binding site" evidence="8">
    <location>
        <begin position="196"/>
        <end position="198"/>
    </location>
    <ligand>
        <name>ATP</name>
        <dbReference type="ChEBI" id="CHEBI:30616"/>
    </ligand>
</feature>
<reference evidence="10 11" key="1">
    <citation type="submission" date="2020-05" db="EMBL/GenBank/DDBJ databases">
        <title>Genomic Encyclopedia of Type Strains, Phase III (KMG-III): the genomes of soil and plant-associated and newly described type strains.</title>
        <authorList>
            <person name="Whitman W."/>
        </authorList>
    </citation>
    <scope>NUCLEOTIDE SEQUENCE [LARGE SCALE GENOMIC DNA]</scope>
    <source>
        <strain evidence="10 11">KCTC 19046</strain>
    </source>
</reference>
<dbReference type="SUPFAM" id="SSF52954">
    <property type="entry name" value="Class II aaRS ABD-related"/>
    <property type="match status" value="1"/>
</dbReference>
<keyword evidence="5 8" id="KW-0067">ATP-binding</keyword>
<comment type="similarity">
    <text evidence="1 8">Belongs to the class-II aminoacyl-tRNA synthetase family.</text>
</comment>
<dbReference type="CDD" id="cd00774">
    <property type="entry name" value="GlyRS-like_core"/>
    <property type="match status" value="1"/>
</dbReference>
<proteinExistence type="inferred from homology"/>
<evidence type="ECO:0000256" key="5">
    <source>
        <dbReference type="ARBA" id="ARBA00022840"/>
    </source>
</evidence>
<comment type="catalytic activity">
    <reaction evidence="8">
        <text>tRNA(Gly) + glycine + ATP = glycyl-tRNA(Gly) + AMP + diphosphate</text>
        <dbReference type="Rhea" id="RHEA:16013"/>
        <dbReference type="Rhea" id="RHEA-COMP:9664"/>
        <dbReference type="Rhea" id="RHEA-COMP:9683"/>
        <dbReference type="ChEBI" id="CHEBI:30616"/>
        <dbReference type="ChEBI" id="CHEBI:33019"/>
        <dbReference type="ChEBI" id="CHEBI:57305"/>
        <dbReference type="ChEBI" id="CHEBI:78442"/>
        <dbReference type="ChEBI" id="CHEBI:78522"/>
        <dbReference type="ChEBI" id="CHEBI:456215"/>
        <dbReference type="EC" id="6.1.1.14"/>
    </reaction>
</comment>
<comment type="function">
    <text evidence="8">Catalyzes the attachment of glycine to tRNA(Gly).</text>
</comment>